<accession>A0A819SL09</accession>
<evidence type="ECO:0000313" key="2">
    <source>
        <dbReference type="Proteomes" id="UP000663874"/>
    </source>
</evidence>
<comment type="caution">
    <text evidence="1">The sequence shown here is derived from an EMBL/GenBank/DDBJ whole genome shotgun (WGS) entry which is preliminary data.</text>
</comment>
<dbReference type="AlphaFoldDB" id="A0A819SL09"/>
<name>A0A819SL09_9BILA</name>
<protein>
    <submittedName>
        <fullName evidence="1">Uncharacterized protein</fullName>
    </submittedName>
</protein>
<evidence type="ECO:0000313" key="1">
    <source>
        <dbReference type="EMBL" id="CAF4061295.1"/>
    </source>
</evidence>
<gene>
    <name evidence="1" type="ORF">FNK824_LOCUS29270</name>
</gene>
<dbReference type="Proteomes" id="UP000663874">
    <property type="component" value="Unassembled WGS sequence"/>
</dbReference>
<sequence>MATGRRFVNMLIEPQLKKDKLCELAEYLQSERERLNRLFPTTEGGAGGGINNYQKDVNILEMEEKILYLLVDYLQKTGVIKKEE</sequence>
<reference evidence="1" key="1">
    <citation type="submission" date="2021-02" db="EMBL/GenBank/DDBJ databases">
        <authorList>
            <person name="Nowell W R."/>
        </authorList>
    </citation>
    <scope>NUCLEOTIDE SEQUENCE</scope>
</reference>
<proteinExistence type="predicted"/>
<dbReference type="EMBL" id="CAJOBE010008435">
    <property type="protein sequence ID" value="CAF4061295.1"/>
    <property type="molecule type" value="Genomic_DNA"/>
</dbReference>
<organism evidence="1 2">
    <name type="scientific">Rotaria sordida</name>
    <dbReference type="NCBI Taxonomy" id="392033"/>
    <lineage>
        <taxon>Eukaryota</taxon>
        <taxon>Metazoa</taxon>
        <taxon>Spiralia</taxon>
        <taxon>Gnathifera</taxon>
        <taxon>Rotifera</taxon>
        <taxon>Eurotatoria</taxon>
        <taxon>Bdelloidea</taxon>
        <taxon>Philodinida</taxon>
        <taxon>Philodinidae</taxon>
        <taxon>Rotaria</taxon>
    </lineage>
</organism>